<comment type="caution">
    <text evidence="1">The sequence shown here is derived from an EMBL/GenBank/DDBJ whole genome shotgun (WGS) entry which is preliminary data.</text>
</comment>
<name>A0A4Y3HQ36_9VIBR</name>
<gene>
    <name evidence="1" type="ORF">VIN01S_00670</name>
</gene>
<evidence type="ECO:0008006" key="3">
    <source>
        <dbReference type="Google" id="ProtNLM"/>
    </source>
</evidence>
<dbReference type="EMBL" id="BJLF01000001">
    <property type="protein sequence ID" value="GEA49263.1"/>
    <property type="molecule type" value="Genomic_DNA"/>
</dbReference>
<sequence length="126" mass="13445">MNVLKTFLLISTLTLFGCASGSSIIVGEPREAILPEQVRLYTDYPELYEIIAIVNASSDAGMTKQDSLNYAVEELKNQAAKVGANGVLLEATGSNNSVILGGQGTDYQYLIPVSEQTVSGKALYIP</sequence>
<keyword evidence="2" id="KW-1185">Reference proteome</keyword>
<proteinExistence type="predicted"/>
<reference evidence="1 2" key="1">
    <citation type="submission" date="2019-06" db="EMBL/GenBank/DDBJ databases">
        <title>Whole genome shotgun sequence of Vibrio inusitatus NBRC 102082.</title>
        <authorList>
            <person name="Hosoyama A."/>
            <person name="Uohara A."/>
            <person name="Ohji S."/>
            <person name="Ichikawa N."/>
        </authorList>
    </citation>
    <scope>NUCLEOTIDE SEQUENCE [LARGE SCALE GENOMIC DNA]</scope>
    <source>
        <strain evidence="1 2">NBRC 102082</strain>
    </source>
</reference>
<evidence type="ECO:0000313" key="2">
    <source>
        <dbReference type="Proteomes" id="UP000318717"/>
    </source>
</evidence>
<evidence type="ECO:0000313" key="1">
    <source>
        <dbReference type="EMBL" id="GEA49263.1"/>
    </source>
</evidence>
<dbReference type="AlphaFoldDB" id="A0A4Y3HQ36"/>
<organism evidence="1 2">
    <name type="scientific">Vibrio inusitatus NBRC 102082</name>
    <dbReference type="NCBI Taxonomy" id="1219070"/>
    <lineage>
        <taxon>Bacteria</taxon>
        <taxon>Pseudomonadati</taxon>
        <taxon>Pseudomonadota</taxon>
        <taxon>Gammaproteobacteria</taxon>
        <taxon>Vibrionales</taxon>
        <taxon>Vibrionaceae</taxon>
        <taxon>Vibrio</taxon>
    </lineage>
</organism>
<dbReference type="RefSeq" id="WP_141343638.1">
    <property type="nucleotide sequence ID" value="NZ_BJLF01000001.1"/>
</dbReference>
<accession>A0A4Y3HQ36</accession>
<protein>
    <recommendedName>
        <fullName evidence="3">Lipoprotein</fullName>
    </recommendedName>
</protein>
<dbReference type="PROSITE" id="PS51257">
    <property type="entry name" value="PROKAR_LIPOPROTEIN"/>
    <property type="match status" value="1"/>
</dbReference>
<dbReference type="Proteomes" id="UP000318717">
    <property type="component" value="Unassembled WGS sequence"/>
</dbReference>
<dbReference type="OrthoDB" id="6105272at2"/>